<evidence type="ECO:0000313" key="1">
    <source>
        <dbReference type="EMBL" id="OAD06280.1"/>
    </source>
</evidence>
<gene>
    <name evidence="1" type="ORF">MUCCIDRAFT_138360</name>
</gene>
<dbReference type="OrthoDB" id="2269747at2759"/>
<organism evidence="1 2">
    <name type="scientific">Mucor lusitanicus CBS 277.49</name>
    <dbReference type="NCBI Taxonomy" id="747725"/>
    <lineage>
        <taxon>Eukaryota</taxon>
        <taxon>Fungi</taxon>
        <taxon>Fungi incertae sedis</taxon>
        <taxon>Mucoromycota</taxon>
        <taxon>Mucoromycotina</taxon>
        <taxon>Mucoromycetes</taxon>
        <taxon>Mucorales</taxon>
        <taxon>Mucorineae</taxon>
        <taxon>Mucoraceae</taxon>
        <taxon>Mucor</taxon>
    </lineage>
</organism>
<accession>A0A162QWK4</accession>
<dbReference type="EMBL" id="AMYB01000002">
    <property type="protein sequence ID" value="OAD06280.1"/>
    <property type="molecule type" value="Genomic_DNA"/>
</dbReference>
<dbReference type="Proteomes" id="UP000077051">
    <property type="component" value="Unassembled WGS sequence"/>
</dbReference>
<proteinExistence type="predicted"/>
<name>A0A162QWK4_MUCCL</name>
<dbReference type="VEuPathDB" id="FungiDB:MUCCIDRAFT_138360"/>
<dbReference type="AlphaFoldDB" id="A0A162QWK4"/>
<feature type="non-terminal residue" evidence="1">
    <location>
        <position position="1"/>
    </location>
</feature>
<evidence type="ECO:0000313" key="2">
    <source>
        <dbReference type="Proteomes" id="UP000077051"/>
    </source>
</evidence>
<comment type="caution">
    <text evidence="1">The sequence shown here is derived from an EMBL/GenBank/DDBJ whole genome shotgun (WGS) entry which is preliminary data.</text>
</comment>
<keyword evidence="2" id="KW-1185">Reference proteome</keyword>
<protein>
    <submittedName>
        <fullName evidence="1">Uncharacterized protein</fullName>
    </submittedName>
</protein>
<reference evidence="1 2" key="1">
    <citation type="submission" date="2015-06" db="EMBL/GenBank/DDBJ databases">
        <title>Expansion of signal transduction pathways in fungi by whole-genome duplication.</title>
        <authorList>
            <consortium name="DOE Joint Genome Institute"/>
            <person name="Corrochano L.M."/>
            <person name="Kuo A."/>
            <person name="Marcet-Houben M."/>
            <person name="Polaino S."/>
            <person name="Salamov A."/>
            <person name="Villalobos J.M."/>
            <person name="Alvarez M.I."/>
            <person name="Avalos J."/>
            <person name="Benito E.P."/>
            <person name="Benoit I."/>
            <person name="Burger G."/>
            <person name="Camino L.P."/>
            <person name="Canovas D."/>
            <person name="Cerda-Olmedo E."/>
            <person name="Cheng J.-F."/>
            <person name="Dominguez A."/>
            <person name="Elias M."/>
            <person name="Eslava A.P."/>
            <person name="Glaser F."/>
            <person name="Grimwood J."/>
            <person name="Gutierrez G."/>
            <person name="Heitman J."/>
            <person name="Henrissat B."/>
            <person name="Iturriaga E.A."/>
            <person name="Lang B.F."/>
            <person name="Lavin J.L."/>
            <person name="Lee S."/>
            <person name="Li W."/>
            <person name="Lindquist E."/>
            <person name="Lopez-Garcia S."/>
            <person name="Luque E.M."/>
            <person name="Marcos A.T."/>
            <person name="Martin J."/>
            <person name="Mccluskey K."/>
            <person name="Medina H.R."/>
            <person name="Miralles-Duran A."/>
            <person name="Miyazaki A."/>
            <person name="Munoz-Torres E."/>
            <person name="Oguiza J.A."/>
            <person name="Ohm R."/>
            <person name="Olmedo M."/>
            <person name="Orejas M."/>
            <person name="Ortiz-Castellanos L."/>
            <person name="Pisabarro A.G."/>
            <person name="Rodriguez-Romero J."/>
            <person name="Ruiz-Herrera J."/>
            <person name="Ruiz-Vazquez R."/>
            <person name="Sanz C."/>
            <person name="Schackwitz W."/>
            <person name="Schmutz J."/>
            <person name="Shahriari M."/>
            <person name="Shelest E."/>
            <person name="Silva-Franco F."/>
            <person name="Soanes D."/>
            <person name="Syed K."/>
            <person name="Tagua V.G."/>
            <person name="Talbot N.J."/>
            <person name="Thon M."/>
            <person name="De Vries R.P."/>
            <person name="Wiebenga A."/>
            <person name="Yadav J.S."/>
            <person name="Braun E.L."/>
            <person name="Baker S."/>
            <person name="Garre V."/>
            <person name="Horwitz B."/>
            <person name="Torres-Martinez S."/>
            <person name="Idnurm A."/>
            <person name="Herrera-Estrella A."/>
            <person name="Gabaldon T."/>
            <person name="Grigoriev I.V."/>
        </authorList>
    </citation>
    <scope>NUCLEOTIDE SEQUENCE [LARGE SCALE GENOMIC DNA]</scope>
    <source>
        <strain evidence="1 2">CBS 277.49</strain>
    </source>
</reference>
<sequence>FAAINEHRDLRIYRSSNRLIALEEIKRINVDTTINKQCGISVKNLFQKYFQIQTQSRRDQQTEDDKSSEASVVGFMKDLRQDLIEDNRTVFDESQILFCLPLEWTGREHEQALRTLFLASGWISTQDHKHRLIFSQHVERLVNYLQERDDTNKQFKRERRYLFCYINETSFKLTCFQMQSAKELSSISRKLAASDFLLTPTFLDEESISLPIFDTMIYTKVKNMITKDTVSNAPESAIHNRPGVSTLIGKVIRYLSCIYSAVSLRRSSHHIDVVLSVHSSFFEYQYVRDCLNGWTCGTFINELLNDADISLFLQQSLQSFQSILEKYSPIKNSPEGIQDIILYADCESSNPFHRNLIRDILLKEDIIDQENDFMDICNDLKLCEGAMQRPCKMIQIANALLPPMIWSQDARDEFEPKRHIRQETDILPSNSFYLQCCIRPHHINFILNKVITDSIVDGVEQKSTFTVLEETIDIDNVLDMACDLIWEHYQRIGDHLAEELFDYCNTHTQDMLSVSHYCDFKAKLSRLIDTWLQDGPNVNDSAKIDAYQTLFFGGDCQCSLNVSQRILLEVGLKPTINNIASTVISTLASDHLFGLYNVAALVITDEMNLFKKASYFDHYTSIIFQESVHSYLQVHQKRPRVFFDEAALLTCTTLGTWSTSTSQILGRGDYTQISGASYGIRLFAKNATKQGSFNGLYEYHENAYRKNKVINAFPNLIVLSKGDCLGPKGVGKTLVLHNYDVRRIGLYSLDSSESEKNWQRIWSPGSLRINRSYPLSIKISPQNYSSSIKVEFTYVKLSKSSHLHSDSITIHERLILKKH</sequence>